<dbReference type="EMBL" id="QBKU01000006">
    <property type="protein sequence ID" value="PTX73703.1"/>
    <property type="molecule type" value="Genomic_DNA"/>
</dbReference>
<protein>
    <submittedName>
        <fullName evidence="1">Uncharacterized protein</fullName>
    </submittedName>
</protein>
<evidence type="ECO:0000313" key="2">
    <source>
        <dbReference type="Proteomes" id="UP000244092"/>
    </source>
</evidence>
<sequence length="176" mass="19195">MTREPNIELSSFGVSLKGTPEAGHQVHLAKQDTLENLFQTDLPEMANGLLSHCLKVLKANEASDDFAGNDERAFMLAAIKELAPRDAVERMLAVQMAATHVAMVRAGRWLALADTVEKATAYNSNYTKLARTYTAQMEALRKHRNGGKQTVTVQHVNVEGGGQAIVGNVHNREVAD</sequence>
<dbReference type="AlphaFoldDB" id="A0A2T6CDX4"/>
<comment type="caution">
    <text evidence="1">The sequence shown here is derived from an EMBL/GenBank/DDBJ whole genome shotgun (WGS) entry which is preliminary data.</text>
</comment>
<reference evidence="1 2" key="1">
    <citation type="submission" date="2018-04" db="EMBL/GenBank/DDBJ databases">
        <title>Genomic Encyclopedia of Archaeal and Bacterial Type Strains, Phase II (KMG-II): from individual species to whole genera.</title>
        <authorList>
            <person name="Goeker M."/>
        </authorList>
    </citation>
    <scope>NUCLEOTIDE SEQUENCE [LARGE SCALE GENOMIC DNA]</scope>
    <source>
        <strain evidence="1 2">DSM 12244</strain>
    </source>
</reference>
<dbReference type="Proteomes" id="UP000244092">
    <property type="component" value="Unassembled WGS sequence"/>
</dbReference>
<accession>A0A2T6CDX4</accession>
<proteinExistence type="predicted"/>
<name>A0A2T6CDX4_9RHOB</name>
<organism evidence="1 2">
    <name type="scientific">Sulfitobacter mediterraneus</name>
    <dbReference type="NCBI Taxonomy" id="83219"/>
    <lineage>
        <taxon>Bacteria</taxon>
        <taxon>Pseudomonadati</taxon>
        <taxon>Pseudomonadota</taxon>
        <taxon>Alphaproteobacteria</taxon>
        <taxon>Rhodobacterales</taxon>
        <taxon>Roseobacteraceae</taxon>
        <taxon>Sulfitobacter</taxon>
    </lineage>
</organism>
<evidence type="ECO:0000313" key="1">
    <source>
        <dbReference type="EMBL" id="PTX73703.1"/>
    </source>
</evidence>
<gene>
    <name evidence="1" type="ORF">C8N31_106167</name>
</gene>